<gene>
    <name evidence="1" type="ORF">D1164_06240</name>
</gene>
<evidence type="ECO:0000313" key="2">
    <source>
        <dbReference type="Proteomes" id="UP000266441"/>
    </source>
</evidence>
<comment type="caution">
    <text evidence="1">The sequence shown here is derived from an EMBL/GenBank/DDBJ whole genome shotgun (WGS) entry which is preliminary data.</text>
</comment>
<evidence type="ECO:0000313" key="1">
    <source>
        <dbReference type="EMBL" id="RIH65864.1"/>
    </source>
</evidence>
<protein>
    <submittedName>
        <fullName evidence="1">Uncharacterized protein</fullName>
    </submittedName>
</protein>
<keyword evidence="2" id="KW-1185">Reference proteome</keyword>
<organism evidence="1 2">
    <name type="scientific">Mariniphaga sediminis</name>
    <dbReference type="NCBI Taxonomy" id="1628158"/>
    <lineage>
        <taxon>Bacteria</taxon>
        <taxon>Pseudomonadati</taxon>
        <taxon>Bacteroidota</taxon>
        <taxon>Bacteroidia</taxon>
        <taxon>Marinilabiliales</taxon>
        <taxon>Prolixibacteraceae</taxon>
        <taxon>Mariniphaga</taxon>
    </lineage>
</organism>
<reference evidence="1 2" key="1">
    <citation type="journal article" date="2015" name="Int. J. Syst. Evol. Microbiol.">
        <title>Mariniphaga sediminis sp. nov., isolated from coastal sediment.</title>
        <authorList>
            <person name="Wang F.Q."/>
            <person name="Shen Q.Y."/>
            <person name="Chen G.J."/>
            <person name="Du Z.J."/>
        </authorList>
    </citation>
    <scope>NUCLEOTIDE SEQUENCE [LARGE SCALE GENOMIC DNA]</scope>
    <source>
        <strain evidence="1 2">SY21</strain>
    </source>
</reference>
<dbReference type="AlphaFoldDB" id="A0A399D1V1"/>
<dbReference type="EMBL" id="QWET01000004">
    <property type="protein sequence ID" value="RIH65864.1"/>
    <property type="molecule type" value="Genomic_DNA"/>
</dbReference>
<name>A0A399D1V1_9BACT</name>
<proteinExistence type="predicted"/>
<accession>A0A399D1V1</accession>
<dbReference type="Proteomes" id="UP000266441">
    <property type="component" value="Unassembled WGS sequence"/>
</dbReference>
<sequence>MHIFYVLIIIFLMFAPKNQTLCQSCILPICHKKCYILQPILVCFFLKEGVICCGSSYYAILKVAYFARKYF</sequence>